<feature type="transmembrane region" description="Helical" evidence="1">
    <location>
        <begin position="124"/>
        <end position="144"/>
    </location>
</feature>
<dbReference type="PANTHER" id="PTHR40448">
    <property type="entry name" value="TWO-COMPONENT SENSOR HISTIDINE KINASE"/>
    <property type="match status" value="1"/>
</dbReference>
<dbReference type="Proteomes" id="UP000289794">
    <property type="component" value="Chromosome"/>
</dbReference>
<keyword evidence="1" id="KW-0812">Transmembrane</keyword>
<keyword evidence="1" id="KW-0472">Membrane</keyword>
<dbReference type="RefSeq" id="WP_130179795.1">
    <property type="nucleotide sequence ID" value="NZ_CP035945.1"/>
</dbReference>
<accession>A0A4P6LVQ2</accession>
<dbReference type="GO" id="GO:0042802">
    <property type="term" value="F:identical protein binding"/>
    <property type="evidence" value="ECO:0007669"/>
    <property type="project" value="TreeGrafter"/>
</dbReference>
<feature type="domain" description="Histidine kinase/HSP90-like ATPase" evidence="2">
    <location>
        <begin position="326"/>
        <end position="434"/>
    </location>
</feature>
<feature type="transmembrane region" description="Helical" evidence="1">
    <location>
        <begin position="87"/>
        <end position="104"/>
    </location>
</feature>
<dbReference type="InterPro" id="IPR036890">
    <property type="entry name" value="HATPase_C_sf"/>
</dbReference>
<feature type="transmembrane region" description="Helical" evidence="1">
    <location>
        <begin position="156"/>
        <end position="175"/>
    </location>
</feature>
<proteinExistence type="predicted"/>
<dbReference type="AlphaFoldDB" id="A0A4P6LVQ2"/>
<dbReference type="EMBL" id="CP035945">
    <property type="protein sequence ID" value="QBE95163.1"/>
    <property type="molecule type" value="Genomic_DNA"/>
</dbReference>
<dbReference type="CDD" id="cd16935">
    <property type="entry name" value="HATPase_AgrC-ComD-like"/>
    <property type="match status" value="1"/>
</dbReference>
<dbReference type="Pfam" id="PF14501">
    <property type="entry name" value="HATPase_c_5"/>
    <property type="match status" value="1"/>
</dbReference>
<dbReference type="PANTHER" id="PTHR40448:SF1">
    <property type="entry name" value="TWO-COMPONENT SENSOR HISTIDINE KINASE"/>
    <property type="match status" value="1"/>
</dbReference>
<feature type="transmembrane region" description="Helical" evidence="1">
    <location>
        <begin position="187"/>
        <end position="207"/>
    </location>
</feature>
<dbReference type="InterPro" id="IPR003594">
    <property type="entry name" value="HATPase_dom"/>
</dbReference>
<evidence type="ECO:0000313" key="3">
    <source>
        <dbReference type="EMBL" id="QBE95163.1"/>
    </source>
</evidence>
<organism evidence="3 4">
    <name type="scientific">Blautia producta</name>
    <dbReference type="NCBI Taxonomy" id="33035"/>
    <lineage>
        <taxon>Bacteria</taxon>
        <taxon>Bacillati</taxon>
        <taxon>Bacillota</taxon>
        <taxon>Clostridia</taxon>
        <taxon>Lachnospirales</taxon>
        <taxon>Lachnospiraceae</taxon>
        <taxon>Blautia</taxon>
    </lineage>
</organism>
<sequence>MMWILRDLSICCLQIYMLVDFEKNFLAYRIPSQKSCMIIYAFAIVGIRMINHAGSTVLNMIGIPVCYMVITLFVFRDSIWKKSTLSLCYYMLAIAPEFMFAAATNAYGVHGHTDTFQSELEKTWMILLMKLVTFIMVKLIGHIRRKRNYQAMENKIFVSLLMLPIATIVILASIYYAHVPLVGINRIVLPFSTCLLLFANVVTFYLFEKFIENKDKARKMERLYQKSGIEIANLKYLTKKDDEHKAFLHDISRFVRTAGELIHRGETQEAVAVLSRIGSRIQNIREFQYSADALLNSILSERRFIAESRGIGYHVDVEIGLNLKFMDELDVISVVGNLLDNAIEAAEKVGEDPYIECKMYTAAGGKFLMMEFRNNYKIPPRIGKKGYISSKREPGNHGIGLHTVEKLVKQYGGKMRIENSGENFKVTIAFGKER</sequence>
<dbReference type="KEGG" id="bpro:PMF13cell1_00666"/>
<feature type="transmembrane region" description="Helical" evidence="1">
    <location>
        <begin position="35"/>
        <end position="51"/>
    </location>
</feature>
<protein>
    <recommendedName>
        <fullName evidence="2">Histidine kinase/HSP90-like ATPase domain-containing protein</fullName>
    </recommendedName>
</protein>
<feature type="transmembrane region" description="Helical" evidence="1">
    <location>
        <begin position="57"/>
        <end position="75"/>
    </location>
</feature>
<evidence type="ECO:0000313" key="4">
    <source>
        <dbReference type="Proteomes" id="UP000289794"/>
    </source>
</evidence>
<dbReference type="Gene3D" id="3.30.565.10">
    <property type="entry name" value="Histidine kinase-like ATPase, C-terminal domain"/>
    <property type="match status" value="1"/>
</dbReference>
<reference evidence="3 4" key="1">
    <citation type="submission" date="2019-01" db="EMBL/GenBank/DDBJ databases">
        <title>PMF-metabolizing Aryl O-demethylase.</title>
        <authorList>
            <person name="Kim M."/>
        </authorList>
    </citation>
    <scope>NUCLEOTIDE SEQUENCE [LARGE SCALE GENOMIC DNA]</scope>
    <source>
        <strain evidence="3 4">PMF1</strain>
    </source>
</reference>
<dbReference type="SUPFAM" id="SSF55874">
    <property type="entry name" value="ATPase domain of HSP90 chaperone/DNA topoisomerase II/histidine kinase"/>
    <property type="match status" value="1"/>
</dbReference>
<dbReference type="SMART" id="SM00387">
    <property type="entry name" value="HATPase_c"/>
    <property type="match status" value="1"/>
</dbReference>
<name>A0A4P6LVQ2_9FIRM</name>
<evidence type="ECO:0000256" key="1">
    <source>
        <dbReference type="SAM" id="Phobius"/>
    </source>
</evidence>
<evidence type="ECO:0000259" key="2">
    <source>
        <dbReference type="SMART" id="SM00387"/>
    </source>
</evidence>
<keyword evidence="1" id="KW-1133">Transmembrane helix</keyword>
<dbReference type="InterPro" id="IPR032834">
    <property type="entry name" value="NatK-like_C"/>
</dbReference>
<gene>
    <name evidence="3" type="ORF">PMF13cell1_00666</name>
</gene>